<dbReference type="InterPro" id="IPR003660">
    <property type="entry name" value="HAMP_dom"/>
</dbReference>
<feature type="compositionally biased region" description="Low complexity" evidence="4">
    <location>
        <begin position="679"/>
        <end position="694"/>
    </location>
</feature>
<proteinExistence type="inferred from homology"/>
<evidence type="ECO:0000256" key="4">
    <source>
        <dbReference type="SAM" id="MobiDB-lite"/>
    </source>
</evidence>
<dbReference type="OrthoDB" id="9814362at2"/>
<evidence type="ECO:0000259" key="6">
    <source>
        <dbReference type="PROSITE" id="PS50885"/>
    </source>
</evidence>
<dbReference type="GO" id="GO:0004888">
    <property type="term" value="F:transmembrane signaling receptor activity"/>
    <property type="evidence" value="ECO:0007669"/>
    <property type="project" value="TreeGrafter"/>
</dbReference>
<dbReference type="STRING" id="321339.SAMN05444340_11837"/>
<feature type="domain" description="Methyl-accepting transducer" evidence="5">
    <location>
        <begin position="440"/>
        <end position="655"/>
    </location>
</feature>
<accession>A0A1H3MSU4</accession>
<dbReference type="PANTHER" id="PTHR43531:SF11">
    <property type="entry name" value="METHYL-ACCEPTING CHEMOTAXIS PROTEIN 3"/>
    <property type="match status" value="1"/>
</dbReference>
<dbReference type="SMART" id="SM00304">
    <property type="entry name" value="HAMP"/>
    <property type="match status" value="1"/>
</dbReference>
<dbReference type="InterPro" id="IPR024478">
    <property type="entry name" value="HlyB_4HB_MCP"/>
</dbReference>
<feature type="domain" description="HAMP" evidence="6">
    <location>
        <begin position="344"/>
        <end position="396"/>
    </location>
</feature>
<name>A0A1H3MSU4_9RHOB</name>
<dbReference type="GO" id="GO:0006935">
    <property type="term" value="P:chemotaxis"/>
    <property type="evidence" value="ECO:0007669"/>
    <property type="project" value="UniProtKB-KW"/>
</dbReference>
<gene>
    <name evidence="7" type="ORF">SAMN05444340_11837</name>
</gene>
<dbReference type="Pfam" id="PF12729">
    <property type="entry name" value="4HB_MCP_1"/>
    <property type="match status" value="1"/>
</dbReference>
<sequence>MRLTIKTKLIAVFAVLIALLGASSFMALKEAAELQATLDDMVEDTAAQLDESLTMEAAAATTMSIVKSYLMEPDDAAATALAEEAEAEILHVAEAIGNMRRLNLTETEEAALQRFEAEWEEFLAAEDEIRELGLAKTNVRALETYQTQSEPAYGIVYTMVEEIVANVRERIASATLRDPRLATLEENVDALTDNLRALHSYERDLLIDNSAEKIEISQAGIEAETASLQDHLAAAEAVATGADRQALDSLSVAWQEWRELMQATTELSVQNTNTLASRLLKDQLEPAFDESFAAAAAMATMSRDNLGLAQDDAHAAYATSRNLLLTLGAVAATIAVVAAFWLSTTISRGLARAVEVACEVARGNLDIHAKSDKRDEIGDLLNAMDKMVVDLRDMSRAAETIAKGDLTADVKPRSDEDQLGMALRDMVVKLRDVISNASVSATYVAEGASDMSATAEQLSAGSNQQASAAEQASASIEEMTANIRQNADNAAQTEKIANQSAEDARQSGEAVGNAVRAMKTIADKINIIQEIARQTDLLALNAAVEAARAGTHGKGFAVVASEVRKLAERSQQAAAEISSLSSQTVEVSGEAGRMLETLVPNIQRTADLVQEISASTREQNVGAEQINEAIRELDKVIQQNAAAAEQSAATSQELAAQSQQLNAVIGYFTVADAGRHAAAAPRPAKAAPSVAAKQAPKKSASKTVEAFDLDLSSSDVSDADFTRYAG</sequence>
<feature type="domain" description="HAMP" evidence="6">
    <location>
        <begin position="397"/>
        <end position="435"/>
    </location>
</feature>
<organism evidence="7 8">
    <name type="scientific">Citreimonas salinaria</name>
    <dbReference type="NCBI Taxonomy" id="321339"/>
    <lineage>
        <taxon>Bacteria</taxon>
        <taxon>Pseudomonadati</taxon>
        <taxon>Pseudomonadota</taxon>
        <taxon>Alphaproteobacteria</taxon>
        <taxon>Rhodobacterales</taxon>
        <taxon>Roseobacteraceae</taxon>
        <taxon>Citreimonas</taxon>
    </lineage>
</organism>
<dbReference type="EMBL" id="FNPF01000018">
    <property type="protein sequence ID" value="SDY79245.1"/>
    <property type="molecule type" value="Genomic_DNA"/>
</dbReference>
<protein>
    <submittedName>
        <fullName evidence="7">Methyl-accepting chemotaxis protein</fullName>
    </submittedName>
</protein>
<comment type="similarity">
    <text evidence="2">Belongs to the methyl-accepting chemotaxis (MCP) protein family.</text>
</comment>
<dbReference type="Pfam" id="PF00672">
    <property type="entry name" value="HAMP"/>
    <property type="match status" value="1"/>
</dbReference>
<evidence type="ECO:0000256" key="1">
    <source>
        <dbReference type="ARBA" id="ARBA00022500"/>
    </source>
</evidence>
<dbReference type="AlphaFoldDB" id="A0A1H3MSU4"/>
<evidence type="ECO:0000313" key="7">
    <source>
        <dbReference type="EMBL" id="SDY79245.1"/>
    </source>
</evidence>
<dbReference type="InterPro" id="IPR051310">
    <property type="entry name" value="MCP_chemotaxis"/>
</dbReference>
<feature type="region of interest" description="Disordered" evidence="4">
    <location>
        <begin position="488"/>
        <end position="507"/>
    </location>
</feature>
<dbReference type="PROSITE" id="PS50111">
    <property type="entry name" value="CHEMOTAXIS_TRANSDUC_2"/>
    <property type="match status" value="1"/>
</dbReference>
<reference evidence="7 8" key="1">
    <citation type="submission" date="2016-10" db="EMBL/GenBank/DDBJ databases">
        <authorList>
            <person name="de Groot N.N."/>
        </authorList>
    </citation>
    <scope>NUCLEOTIDE SEQUENCE [LARGE SCALE GENOMIC DNA]</scope>
    <source>
        <strain evidence="7 8">DSM 26880</strain>
    </source>
</reference>
<keyword evidence="3" id="KW-0807">Transducer</keyword>
<feature type="region of interest" description="Disordered" evidence="4">
    <location>
        <begin position="679"/>
        <end position="704"/>
    </location>
</feature>
<dbReference type="PANTHER" id="PTHR43531">
    <property type="entry name" value="PROTEIN ICFG"/>
    <property type="match status" value="1"/>
</dbReference>
<dbReference type="InterPro" id="IPR004089">
    <property type="entry name" value="MCPsignal_dom"/>
</dbReference>
<dbReference type="CDD" id="cd06225">
    <property type="entry name" value="HAMP"/>
    <property type="match status" value="2"/>
</dbReference>
<dbReference type="Pfam" id="PF00015">
    <property type="entry name" value="MCPsignal"/>
    <property type="match status" value="1"/>
</dbReference>
<evidence type="ECO:0000256" key="3">
    <source>
        <dbReference type="PROSITE-ProRule" id="PRU00284"/>
    </source>
</evidence>
<dbReference type="Gene3D" id="1.10.287.950">
    <property type="entry name" value="Methyl-accepting chemotaxis protein"/>
    <property type="match status" value="1"/>
</dbReference>
<dbReference type="SMART" id="SM00283">
    <property type="entry name" value="MA"/>
    <property type="match status" value="1"/>
</dbReference>
<evidence type="ECO:0000313" key="8">
    <source>
        <dbReference type="Proteomes" id="UP000199286"/>
    </source>
</evidence>
<dbReference type="SUPFAM" id="SSF58104">
    <property type="entry name" value="Methyl-accepting chemotaxis protein (MCP) signaling domain"/>
    <property type="match status" value="1"/>
</dbReference>
<dbReference type="RefSeq" id="WP_089885270.1">
    <property type="nucleotide sequence ID" value="NZ_FNPF01000018.1"/>
</dbReference>
<evidence type="ECO:0000256" key="2">
    <source>
        <dbReference type="ARBA" id="ARBA00029447"/>
    </source>
</evidence>
<dbReference type="GO" id="GO:0007165">
    <property type="term" value="P:signal transduction"/>
    <property type="evidence" value="ECO:0007669"/>
    <property type="project" value="UniProtKB-KW"/>
</dbReference>
<keyword evidence="1" id="KW-0145">Chemotaxis</keyword>
<dbReference type="Proteomes" id="UP000199286">
    <property type="component" value="Unassembled WGS sequence"/>
</dbReference>
<keyword evidence="8" id="KW-1185">Reference proteome</keyword>
<dbReference type="Gene3D" id="6.10.340.10">
    <property type="match status" value="1"/>
</dbReference>
<evidence type="ECO:0000259" key="5">
    <source>
        <dbReference type="PROSITE" id="PS50111"/>
    </source>
</evidence>
<dbReference type="PROSITE" id="PS50885">
    <property type="entry name" value="HAMP"/>
    <property type="match status" value="2"/>
</dbReference>
<feature type="compositionally biased region" description="Polar residues" evidence="4">
    <location>
        <begin position="488"/>
        <end position="501"/>
    </location>
</feature>
<dbReference type="GO" id="GO:0005886">
    <property type="term" value="C:plasma membrane"/>
    <property type="evidence" value="ECO:0007669"/>
    <property type="project" value="TreeGrafter"/>
</dbReference>